<dbReference type="SUPFAM" id="SSF53098">
    <property type="entry name" value="Ribonuclease H-like"/>
    <property type="match status" value="1"/>
</dbReference>
<protein>
    <recommendedName>
        <fullName evidence="1">Cyclin C-terminal domain-containing protein</fullName>
    </recommendedName>
</protein>
<sequence length="136" mass="15394">MFSWSDTSSLQFHQILRWKTSSAVYAARCTLNKCPFLTETLKHYTGYSAVQLRDCAKPLVSYHAAFPEKKKNSDIYGPWKNKSFSDFGMATQCVSPTRINDHYLTNVFVKINSKLGATNILLALEIVVFRDGVSES</sequence>
<name>A0AAD8HDP4_9APIA</name>
<accession>A0AAD8HDP4</accession>
<keyword evidence="3" id="KW-1185">Reference proteome</keyword>
<dbReference type="Pfam" id="PF02984">
    <property type="entry name" value="Cyclin_C"/>
    <property type="match status" value="1"/>
</dbReference>
<gene>
    <name evidence="2" type="ORF">POM88_040835</name>
</gene>
<evidence type="ECO:0000313" key="3">
    <source>
        <dbReference type="Proteomes" id="UP001237642"/>
    </source>
</evidence>
<dbReference type="EMBL" id="JAUIZM010000009">
    <property type="protein sequence ID" value="KAK1365274.1"/>
    <property type="molecule type" value="Genomic_DNA"/>
</dbReference>
<reference evidence="2" key="1">
    <citation type="submission" date="2023-02" db="EMBL/GenBank/DDBJ databases">
        <title>Genome of toxic invasive species Heracleum sosnowskyi carries increased number of genes despite the absence of recent whole-genome duplications.</title>
        <authorList>
            <person name="Schelkunov M."/>
            <person name="Shtratnikova V."/>
            <person name="Makarenko M."/>
            <person name="Klepikova A."/>
            <person name="Omelchenko D."/>
            <person name="Novikova G."/>
            <person name="Obukhova E."/>
            <person name="Bogdanov V."/>
            <person name="Penin A."/>
            <person name="Logacheva M."/>
        </authorList>
    </citation>
    <scope>NUCLEOTIDE SEQUENCE</scope>
    <source>
        <strain evidence="2">Hsosn_3</strain>
        <tissue evidence="2">Leaf</tissue>
    </source>
</reference>
<organism evidence="2 3">
    <name type="scientific">Heracleum sosnowskyi</name>
    <dbReference type="NCBI Taxonomy" id="360622"/>
    <lineage>
        <taxon>Eukaryota</taxon>
        <taxon>Viridiplantae</taxon>
        <taxon>Streptophyta</taxon>
        <taxon>Embryophyta</taxon>
        <taxon>Tracheophyta</taxon>
        <taxon>Spermatophyta</taxon>
        <taxon>Magnoliopsida</taxon>
        <taxon>eudicotyledons</taxon>
        <taxon>Gunneridae</taxon>
        <taxon>Pentapetalae</taxon>
        <taxon>asterids</taxon>
        <taxon>campanulids</taxon>
        <taxon>Apiales</taxon>
        <taxon>Apiaceae</taxon>
        <taxon>Apioideae</taxon>
        <taxon>apioid superclade</taxon>
        <taxon>Tordylieae</taxon>
        <taxon>Tordyliinae</taxon>
        <taxon>Heracleum</taxon>
    </lineage>
</organism>
<dbReference type="InterPro" id="IPR004367">
    <property type="entry name" value="Cyclin_C-dom"/>
</dbReference>
<dbReference type="GO" id="GO:0003676">
    <property type="term" value="F:nucleic acid binding"/>
    <property type="evidence" value="ECO:0007669"/>
    <property type="project" value="InterPro"/>
</dbReference>
<dbReference type="Proteomes" id="UP001237642">
    <property type="component" value="Unassembled WGS sequence"/>
</dbReference>
<dbReference type="SUPFAM" id="SSF47954">
    <property type="entry name" value="Cyclin-like"/>
    <property type="match status" value="1"/>
</dbReference>
<dbReference type="AlphaFoldDB" id="A0AAD8HDP4"/>
<dbReference type="InterPro" id="IPR036915">
    <property type="entry name" value="Cyclin-like_sf"/>
</dbReference>
<dbReference type="Gene3D" id="3.40.50.2300">
    <property type="match status" value="1"/>
</dbReference>
<comment type="caution">
    <text evidence="2">The sequence shown here is derived from an EMBL/GenBank/DDBJ whole genome shotgun (WGS) entry which is preliminary data.</text>
</comment>
<reference evidence="2" key="2">
    <citation type="submission" date="2023-05" db="EMBL/GenBank/DDBJ databases">
        <authorList>
            <person name="Schelkunov M.I."/>
        </authorList>
    </citation>
    <scope>NUCLEOTIDE SEQUENCE</scope>
    <source>
        <strain evidence="2">Hsosn_3</strain>
        <tissue evidence="2">Leaf</tissue>
    </source>
</reference>
<dbReference type="PANTHER" id="PTHR22891">
    <property type="entry name" value="EUKARYOTIC TRANSLATION INITIATION FACTOR 2C"/>
    <property type="match status" value="1"/>
</dbReference>
<dbReference type="InterPro" id="IPR012337">
    <property type="entry name" value="RNaseH-like_sf"/>
</dbReference>
<evidence type="ECO:0000259" key="1">
    <source>
        <dbReference type="Pfam" id="PF02984"/>
    </source>
</evidence>
<feature type="domain" description="Cyclin C-terminal" evidence="1">
    <location>
        <begin position="21"/>
        <end position="72"/>
    </location>
</feature>
<evidence type="ECO:0000313" key="2">
    <source>
        <dbReference type="EMBL" id="KAK1365274.1"/>
    </source>
</evidence>
<proteinExistence type="predicted"/>